<comment type="caution">
    <text evidence="2">The sequence shown here is derived from an EMBL/GenBank/DDBJ whole genome shotgun (WGS) entry which is preliminary data.</text>
</comment>
<reference evidence="2" key="1">
    <citation type="journal article" date="2020" name="Stud. Mycol.">
        <title>101 Dothideomycetes genomes: a test case for predicting lifestyles and emergence of pathogens.</title>
        <authorList>
            <person name="Haridas S."/>
            <person name="Albert R."/>
            <person name="Binder M."/>
            <person name="Bloem J."/>
            <person name="Labutti K."/>
            <person name="Salamov A."/>
            <person name="Andreopoulos B."/>
            <person name="Baker S."/>
            <person name="Barry K."/>
            <person name="Bills G."/>
            <person name="Bluhm B."/>
            <person name="Cannon C."/>
            <person name="Castanera R."/>
            <person name="Culley D."/>
            <person name="Daum C."/>
            <person name="Ezra D."/>
            <person name="Gonzalez J."/>
            <person name="Henrissat B."/>
            <person name="Kuo A."/>
            <person name="Liang C."/>
            <person name="Lipzen A."/>
            <person name="Lutzoni F."/>
            <person name="Magnuson J."/>
            <person name="Mondo S."/>
            <person name="Nolan M."/>
            <person name="Ohm R."/>
            <person name="Pangilinan J."/>
            <person name="Park H.-J."/>
            <person name="Ramirez L."/>
            <person name="Alfaro M."/>
            <person name="Sun H."/>
            <person name="Tritt A."/>
            <person name="Yoshinaga Y."/>
            <person name="Zwiers L.-H."/>
            <person name="Turgeon B."/>
            <person name="Goodwin S."/>
            <person name="Spatafora J."/>
            <person name="Crous P."/>
            <person name="Grigoriev I."/>
        </authorList>
    </citation>
    <scope>NUCLEOTIDE SEQUENCE</scope>
    <source>
        <strain evidence="2">CBS 110217</strain>
    </source>
</reference>
<protein>
    <submittedName>
        <fullName evidence="2">HET-domain-containing protein</fullName>
    </submittedName>
</protein>
<organism evidence="2 3">
    <name type="scientific">Setomelanomma holmii</name>
    <dbReference type="NCBI Taxonomy" id="210430"/>
    <lineage>
        <taxon>Eukaryota</taxon>
        <taxon>Fungi</taxon>
        <taxon>Dikarya</taxon>
        <taxon>Ascomycota</taxon>
        <taxon>Pezizomycotina</taxon>
        <taxon>Dothideomycetes</taxon>
        <taxon>Pleosporomycetidae</taxon>
        <taxon>Pleosporales</taxon>
        <taxon>Pleosporineae</taxon>
        <taxon>Phaeosphaeriaceae</taxon>
        <taxon>Setomelanomma</taxon>
    </lineage>
</organism>
<dbReference type="OrthoDB" id="2157530at2759"/>
<dbReference type="AlphaFoldDB" id="A0A9P4HH81"/>
<dbReference type="InterPro" id="IPR010730">
    <property type="entry name" value="HET"/>
</dbReference>
<dbReference type="InterPro" id="IPR052895">
    <property type="entry name" value="HetReg/Transcr_Mod"/>
</dbReference>
<dbReference type="PANTHER" id="PTHR24148">
    <property type="entry name" value="ANKYRIN REPEAT DOMAIN-CONTAINING PROTEIN 39 HOMOLOG-RELATED"/>
    <property type="match status" value="1"/>
</dbReference>
<proteinExistence type="predicted"/>
<keyword evidence="3" id="KW-1185">Reference proteome</keyword>
<evidence type="ECO:0000259" key="1">
    <source>
        <dbReference type="Pfam" id="PF06985"/>
    </source>
</evidence>
<evidence type="ECO:0000313" key="2">
    <source>
        <dbReference type="EMBL" id="KAF2034219.1"/>
    </source>
</evidence>
<feature type="non-terminal residue" evidence="2">
    <location>
        <position position="95"/>
    </location>
</feature>
<dbReference type="PANTHER" id="PTHR24148:SF64">
    <property type="entry name" value="HETEROKARYON INCOMPATIBILITY DOMAIN-CONTAINING PROTEIN"/>
    <property type="match status" value="1"/>
</dbReference>
<dbReference type="EMBL" id="ML978162">
    <property type="protein sequence ID" value="KAF2034219.1"/>
    <property type="molecule type" value="Genomic_DNA"/>
</dbReference>
<dbReference type="Proteomes" id="UP000799777">
    <property type="component" value="Unassembled WGS sequence"/>
</dbReference>
<gene>
    <name evidence="2" type="ORF">EK21DRAFT_19498</name>
</gene>
<accession>A0A9P4HH81</accession>
<sequence>VSISASDSPLEPISCTFDVVNLDERPSFAALSYVWGNDPPTSFILHPLRRHPRSSHSLWVDAVCINQADMDEKATQIPLMGDIYSGAESVYVWLG</sequence>
<name>A0A9P4HH81_9PLEO</name>
<evidence type="ECO:0000313" key="3">
    <source>
        <dbReference type="Proteomes" id="UP000799777"/>
    </source>
</evidence>
<feature type="non-terminal residue" evidence="2">
    <location>
        <position position="1"/>
    </location>
</feature>
<feature type="domain" description="Heterokaryon incompatibility" evidence="1">
    <location>
        <begin position="48"/>
        <end position="95"/>
    </location>
</feature>
<dbReference type="Pfam" id="PF06985">
    <property type="entry name" value="HET"/>
    <property type="match status" value="1"/>
</dbReference>